<comment type="caution">
    <text evidence="7">The sequence shown here is derived from an EMBL/GenBank/DDBJ whole genome shotgun (WGS) entry which is preliminary data.</text>
</comment>
<name>A0A0M2NK71_9FIRM</name>
<reference evidence="7 8" key="1">
    <citation type="submission" date="2015-04" db="EMBL/GenBank/DDBJ databases">
        <title>Draft genome sequence of bacteremic isolate Catabacter hongkongensis type strain HKU16T.</title>
        <authorList>
            <person name="Lau S.K."/>
            <person name="Teng J.L."/>
            <person name="Huang Y."/>
            <person name="Curreem S.O."/>
            <person name="Tsui S.K."/>
            <person name="Woo P.C."/>
        </authorList>
    </citation>
    <scope>NUCLEOTIDE SEQUENCE [LARGE SCALE GENOMIC DNA]</scope>
    <source>
        <strain evidence="7 8">HKU16</strain>
    </source>
</reference>
<dbReference type="InterPro" id="IPR000175">
    <property type="entry name" value="Na/ntran_symport"/>
</dbReference>
<feature type="transmembrane region" description="Helical" evidence="6">
    <location>
        <begin position="218"/>
        <end position="243"/>
    </location>
</feature>
<feature type="transmembrane region" description="Helical" evidence="6">
    <location>
        <begin position="393"/>
        <end position="410"/>
    </location>
</feature>
<keyword evidence="4 6" id="KW-1133">Transmembrane helix</keyword>
<dbReference type="PATRIC" id="fig|270498.16.peg.2836"/>
<dbReference type="PRINTS" id="PR00176">
    <property type="entry name" value="NANEUSMPORT"/>
</dbReference>
<accession>A0A0M2NK71</accession>
<evidence type="ECO:0000256" key="3">
    <source>
        <dbReference type="ARBA" id="ARBA00022692"/>
    </source>
</evidence>
<dbReference type="STRING" id="270498.CHK_1773"/>
<evidence type="ECO:0000313" key="7">
    <source>
        <dbReference type="EMBL" id="KKI50847.1"/>
    </source>
</evidence>
<dbReference type="OrthoDB" id="9762833at2"/>
<feature type="transmembrane region" description="Helical" evidence="6">
    <location>
        <begin position="176"/>
        <end position="198"/>
    </location>
</feature>
<feature type="transmembrane region" description="Helical" evidence="6">
    <location>
        <begin position="462"/>
        <end position="483"/>
    </location>
</feature>
<dbReference type="PANTHER" id="PTHR11616:SF240">
    <property type="entry name" value="BLOATED TUBULES, ISOFORM B-RELATED"/>
    <property type="match status" value="1"/>
</dbReference>
<dbReference type="EMBL" id="LAYJ01000101">
    <property type="protein sequence ID" value="KKI50847.1"/>
    <property type="molecule type" value="Genomic_DNA"/>
</dbReference>
<feature type="transmembrane region" description="Helical" evidence="6">
    <location>
        <begin position="314"/>
        <end position="336"/>
    </location>
</feature>
<dbReference type="RefSeq" id="WP_046443627.1">
    <property type="nucleotide sequence ID" value="NZ_CAUERS010000033.1"/>
</dbReference>
<keyword evidence="8" id="KW-1185">Reference proteome</keyword>
<evidence type="ECO:0000256" key="2">
    <source>
        <dbReference type="ARBA" id="ARBA00022448"/>
    </source>
</evidence>
<dbReference type="CDD" id="cd10334">
    <property type="entry name" value="SLC6sbd_u1"/>
    <property type="match status" value="1"/>
</dbReference>
<dbReference type="PANTHER" id="PTHR11616">
    <property type="entry name" value="SODIUM/CHLORIDE DEPENDENT TRANSPORTER"/>
    <property type="match status" value="1"/>
</dbReference>
<evidence type="ECO:0000256" key="1">
    <source>
        <dbReference type="ARBA" id="ARBA00004141"/>
    </source>
</evidence>
<dbReference type="NCBIfam" id="NF037979">
    <property type="entry name" value="Na_transp"/>
    <property type="match status" value="1"/>
</dbReference>
<dbReference type="Proteomes" id="UP000034076">
    <property type="component" value="Unassembled WGS sequence"/>
</dbReference>
<gene>
    <name evidence="7" type="ORF">CHK_1773</name>
</gene>
<feature type="transmembrane region" description="Helical" evidence="6">
    <location>
        <begin position="84"/>
        <end position="112"/>
    </location>
</feature>
<keyword evidence="5 6" id="KW-0472">Membrane</keyword>
<dbReference type="AlphaFoldDB" id="A0A0M2NK71"/>
<evidence type="ECO:0000256" key="5">
    <source>
        <dbReference type="ARBA" id="ARBA00023136"/>
    </source>
</evidence>
<protein>
    <submittedName>
        <fullName evidence="7">Sodium-dependent transporter</fullName>
    </submittedName>
</protein>
<keyword evidence="2" id="KW-0813">Transport</keyword>
<feature type="transmembrane region" description="Helical" evidence="6">
    <location>
        <begin position="431"/>
        <end position="450"/>
    </location>
</feature>
<dbReference type="GO" id="GO:0005886">
    <property type="term" value="C:plasma membrane"/>
    <property type="evidence" value="ECO:0007669"/>
    <property type="project" value="TreeGrafter"/>
</dbReference>
<dbReference type="GO" id="GO:0035725">
    <property type="term" value="P:sodium ion transmembrane transport"/>
    <property type="evidence" value="ECO:0007669"/>
    <property type="project" value="TreeGrafter"/>
</dbReference>
<organism evidence="7 8">
    <name type="scientific">Christensenella hongkongensis</name>
    <dbReference type="NCBI Taxonomy" id="270498"/>
    <lineage>
        <taxon>Bacteria</taxon>
        <taxon>Bacillati</taxon>
        <taxon>Bacillota</taxon>
        <taxon>Clostridia</taxon>
        <taxon>Christensenellales</taxon>
        <taxon>Christensenellaceae</taxon>
        <taxon>Christensenella</taxon>
    </lineage>
</organism>
<dbReference type="SUPFAM" id="SSF161070">
    <property type="entry name" value="SNF-like"/>
    <property type="match status" value="1"/>
</dbReference>
<feature type="transmembrane region" description="Helical" evidence="6">
    <location>
        <begin position="12"/>
        <end position="30"/>
    </location>
</feature>
<feature type="transmembrane region" description="Helical" evidence="6">
    <location>
        <begin position="357"/>
        <end position="381"/>
    </location>
</feature>
<dbReference type="PROSITE" id="PS50267">
    <property type="entry name" value="NA_NEUROTRAN_SYMP_3"/>
    <property type="match status" value="1"/>
</dbReference>
<dbReference type="Gene3D" id="1.20.1740.10">
    <property type="entry name" value="Amino acid/polyamine transporter I"/>
    <property type="match status" value="1"/>
</dbReference>
<feature type="transmembrane region" description="Helical" evidence="6">
    <location>
        <begin position="42"/>
        <end position="63"/>
    </location>
</feature>
<feature type="transmembrane region" description="Helical" evidence="6">
    <location>
        <begin position="144"/>
        <end position="164"/>
    </location>
</feature>
<keyword evidence="3 6" id="KW-0812">Transmembrane</keyword>
<evidence type="ECO:0000256" key="4">
    <source>
        <dbReference type="ARBA" id="ARBA00022989"/>
    </source>
</evidence>
<dbReference type="InterPro" id="IPR037272">
    <property type="entry name" value="SNS_sf"/>
</dbReference>
<comment type="subcellular location">
    <subcellularLocation>
        <location evidence="1">Membrane</location>
        <topology evidence="1">Multi-pass membrane protein</topology>
    </subcellularLocation>
</comment>
<evidence type="ECO:0000256" key="6">
    <source>
        <dbReference type="SAM" id="Phobius"/>
    </source>
</evidence>
<evidence type="ECO:0000313" key="8">
    <source>
        <dbReference type="Proteomes" id="UP000034076"/>
    </source>
</evidence>
<proteinExistence type="predicted"/>
<dbReference type="Pfam" id="PF00209">
    <property type="entry name" value="SNF"/>
    <property type="match status" value="2"/>
</dbReference>
<sequence length="499" mass="54688">MKRETWGSRSNFIFAAIGSAVGLGNAWRFAGQVYQNGGGAFLLPYIIAIFAIGIPVLMMELAIGKKYQLGAPSAFAKMNKNFEWIGWAGIIIAFVVAAYYSALVAWVVNYIFASFTMAWGGDPAGFFNDTVLQISQNPGQLQGFSLPVLIGLLITWIVVIVAMRKGVEKMAKIVKWIVIIPVVILIIMCVQAVSMPGASEGIRYYITPDWSALGNLDVWRAAFGQVAYSMSILFALMITYGSFLQKDSDIPKDSIVIGLADMGISLLAGFVVFSTLGYLSFQSGTPIADMNYQGVMLAFVTYPQALSVFPGGHVVGVIFSLLFFIMLFALAIDSLFSIVQAVSTAVSDKFKIKPRKALYGTCLACFILALLFATNAGMYWLDIIDHFVNEGNLLFMGIFETIAVAWIFGINKVREYINSSTKIKIGKWWNVFLKYLCPIVFIFLASSFLVSNIMTPYGGYDLQYIMIGGWALVVGTFVLALIIPKLTSRKKKGTGELAS</sequence>
<feature type="transmembrane region" description="Helical" evidence="6">
    <location>
        <begin position="255"/>
        <end position="281"/>
    </location>
</feature>